<dbReference type="eggNOG" id="COG4709">
    <property type="taxonomic scope" value="Bacteria"/>
</dbReference>
<dbReference type="AlphaFoldDB" id="E8RQY7"/>
<proteinExistence type="predicted"/>
<reference evidence="3" key="1">
    <citation type="submission" date="2010-12" db="EMBL/GenBank/DDBJ databases">
        <title>Complete sequence of chromosome 1 of Asticcacaulis excentricus CB 48.</title>
        <authorList>
            <consortium name="US DOE Joint Genome Institute"/>
            <person name="Lucas S."/>
            <person name="Copeland A."/>
            <person name="Lapidus A."/>
            <person name="Cheng J.-F."/>
            <person name="Bruce D."/>
            <person name="Goodwin L."/>
            <person name="Pitluck S."/>
            <person name="Teshima H."/>
            <person name="Davenport K."/>
            <person name="Detter J.C."/>
            <person name="Han C."/>
            <person name="Tapia R."/>
            <person name="Land M."/>
            <person name="Hauser L."/>
            <person name="Jeffries C."/>
            <person name="Kyrpides N."/>
            <person name="Ivanova N."/>
            <person name="Ovchinnikova G."/>
            <person name="Brun Y.V."/>
            <person name="Woyke T."/>
        </authorList>
    </citation>
    <scope>NUCLEOTIDE SEQUENCE [LARGE SCALE GENOMIC DNA]</scope>
    <source>
        <strain evidence="3">ATCC 15261 / DSM 4724 / KCTC 12464 / NCIMB 9791 / VKM B-1370 / CB 48</strain>
    </source>
</reference>
<dbReference type="OrthoDB" id="7172368at2"/>
<feature type="transmembrane region" description="Helical" evidence="1">
    <location>
        <begin position="156"/>
        <end position="176"/>
    </location>
</feature>
<dbReference type="EMBL" id="CP002395">
    <property type="protein sequence ID" value="ADU12250.1"/>
    <property type="molecule type" value="Genomic_DNA"/>
</dbReference>
<evidence type="ECO:0008006" key="4">
    <source>
        <dbReference type="Google" id="ProtNLM"/>
    </source>
</evidence>
<protein>
    <recommendedName>
        <fullName evidence="4">DUF1700 domain-containing protein</fullName>
    </recommendedName>
</protein>
<sequence>MNDANTIHIWLNELERALAGLPEASRRDIVNEARAHLEDRVAAGLSARSALHGFGTVKDYARPFIEDFLLSRAITSNHSLHMIKALVTHSARSIVAFLGLTFAATFGGLTLINLLWLIDKIGSPDKVGYFTDSGANNYIGHLPASALGATEQLGPWWYVLTIAGIILSLFLARLCLRLSGFAIVRARSQSA</sequence>
<dbReference type="RefSeq" id="WP_013478084.1">
    <property type="nucleotide sequence ID" value="NC_014816.1"/>
</dbReference>
<dbReference type="STRING" id="573065.Astex_0561"/>
<dbReference type="KEGG" id="aex:Astex_0561"/>
<organism evidence="2 3">
    <name type="scientific">Asticcacaulis excentricus (strain ATCC 15261 / DSM 4724 / KCTC 12464 / NCIMB 9791 / VKM B-1370 / CB 48)</name>
    <dbReference type="NCBI Taxonomy" id="573065"/>
    <lineage>
        <taxon>Bacteria</taxon>
        <taxon>Pseudomonadati</taxon>
        <taxon>Pseudomonadota</taxon>
        <taxon>Alphaproteobacteria</taxon>
        <taxon>Caulobacterales</taxon>
        <taxon>Caulobacteraceae</taxon>
        <taxon>Asticcacaulis</taxon>
    </lineage>
</organism>
<keyword evidence="1" id="KW-0812">Transmembrane</keyword>
<keyword evidence="3" id="KW-1185">Reference proteome</keyword>
<accession>E8RQY7</accession>
<name>E8RQY7_ASTEC</name>
<feature type="transmembrane region" description="Helical" evidence="1">
    <location>
        <begin position="94"/>
        <end position="118"/>
    </location>
</feature>
<dbReference type="Pfam" id="PF22564">
    <property type="entry name" value="HAAS"/>
    <property type="match status" value="1"/>
</dbReference>
<evidence type="ECO:0000313" key="2">
    <source>
        <dbReference type="EMBL" id="ADU12250.1"/>
    </source>
</evidence>
<dbReference type="HOGENOM" id="CLU_1431877_0_0_5"/>
<keyword evidence="1" id="KW-0472">Membrane</keyword>
<dbReference type="Proteomes" id="UP000001492">
    <property type="component" value="Chromosome 1"/>
</dbReference>
<evidence type="ECO:0000256" key="1">
    <source>
        <dbReference type="SAM" id="Phobius"/>
    </source>
</evidence>
<keyword evidence="1" id="KW-1133">Transmembrane helix</keyword>
<evidence type="ECO:0000313" key="3">
    <source>
        <dbReference type="Proteomes" id="UP000001492"/>
    </source>
</evidence>
<gene>
    <name evidence="2" type="ordered locus">Astex_0561</name>
</gene>